<sequence>MIGVQASGKGSRRKDFTDLSEQMFTVVERGTDWLSIFNNSKIYPLGSPRSPAHVQAIEDGSRATEQTSMDPSDGI</sequence>
<evidence type="ECO:0000313" key="3">
    <source>
        <dbReference type="Proteomes" id="UP001147747"/>
    </source>
</evidence>
<name>A0A9X0B331_9EURO</name>
<dbReference type="RefSeq" id="XP_056484115.1">
    <property type="nucleotide sequence ID" value="XM_056633495.1"/>
</dbReference>
<evidence type="ECO:0000256" key="1">
    <source>
        <dbReference type="SAM" id="MobiDB-lite"/>
    </source>
</evidence>
<keyword evidence="3" id="KW-1185">Reference proteome</keyword>
<feature type="compositionally biased region" description="Polar residues" evidence="1">
    <location>
        <begin position="63"/>
        <end position="75"/>
    </location>
</feature>
<gene>
    <name evidence="2" type="ORF">N7509_008858</name>
</gene>
<dbReference type="AlphaFoldDB" id="A0A9X0B331"/>
<dbReference type="Proteomes" id="UP001147747">
    <property type="component" value="Unassembled WGS sequence"/>
</dbReference>
<dbReference type="GeneID" id="81372475"/>
<evidence type="ECO:0000313" key="2">
    <source>
        <dbReference type="EMBL" id="KAJ5386317.1"/>
    </source>
</evidence>
<dbReference type="EMBL" id="JAPZBU010000009">
    <property type="protein sequence ID" value="KAJ5386317.1"/>
    <property type="molecule type" value="Genomic_DNA"/>
</dbReference>
<protein>
    <submittedName>
        <fullName evidence="2">Uncharacterized protein</fullName>
    </submittedName>
</protein>
<comment type="caution">
    <text evidence="2">The sequence shown here is derived from an EMBL/GenBank/DDBJ whole genome shotgun (WGS) entry which is preliminary data.</text>
</comment>
<reference evidence="2" key="1">
    <citation type="submission" date="2022-12" db="EMBL/GenBank/DDBJ databases">
        <authorList>
            <person name="Petersen C."/>
        </authorList>
    </citation>
    <scope>NUCLEOTIDE SEQUENCE</scope>
    <source>
        <strain evidence="2">IBT 29677</strain>
    </source>
</reference>
<organism evidence="2 3">
    <name type="scientific">Penicillium cosmopolitanum</name>
    <dbReference type="NCBI Taxonomy" id="1131564"/>
    <lineage>
        <taxon>Eukaryota</taxon>
        <taxon>Fungi</taxon>
        <taxon>Dikarya</taxon>
        <taxon>Ascomycota</taxon>
        <taxon>Pezizomycotina</taxon>
        <taxon>Eurotiomycetes</taxon>
        <taxon>Eurotiomycetidae</taxon>
        <taxon>Eurotiales</taxon>
        <taxon>Aspergillaceae</taxon>
        <taxon>Penicillium</taxon>
    </lineage>
</organism>
<reference evidence="2" key="2">
    <citation type="journal article" date="2023" name="IMA Fungus">
        <title>Comparative genomic study of the Penicillium genus elucidates a diverse pangenome and 15 lateral gene transfer events.</title>
        <authorList>
            <person name="Petersen C."/>
            <person name="Sorensen T."/>
            <person name="Nielsen M.R."/>
            <person name="Sondergaard T.E."/>
            <person name="Sorensen J.L."/>
            <person name="Fitzpatrick D.A."/>
            <person name="Frisvad J.C."/>
            <person name="Nielsen K.L."/>
        </authorList>
    </citation>
    <scope>NUCLEOTIDE SEQUENCE</scope>
    <source>
        <strain evidence="2">IBT 29677</strain>
    </source>
</reference>
<proteinExistence type="predicted"/>
<accession>A0A9X0B331</accession>
<feature type="region of interest" description="Disordered" evidence="1">
    <location>
        <begin position="46"/>
        <end position="75"/>
    </location>
</feature>